<dbReference type="Pfam" id="PF02357">
    <property type="entry name" value="NusG"/>
    <property type="match status" value="1"/>
</dbReference>
<dbReference type="InterPro" id="IPR036735">
    <property type="entry name" value="NGN_dom_sf"/>
</dbReference>
<dbReference type="RefSeq" id="WP_184660017.1">
    <property type="nucleotide sequence ID" value="NZ_CP031518.1"/>
</dbReference>
<evidence type="ECO:0000256" key="1">
    <source>
        <dbReference type="ARBA" id="ARBA00023163"/>
    </source>
</evidence>
<dbReference type="SUPFAM" id="SSF82679">
    <property type="entry name" value="N-utilization substance G protein NusG, N-terminal domain"/>
    <property type="match status" value="1"/>
</dbReference>
<dbReference type="EMBL" id="JACHFQ010000006">
    <property type="protein sequence ID" value="MBB5226595.1"/>
    <property type="molecule type" value="Genomic_DNA"/>
</dbReference>
<proteinExistence type="predicted"/>
<dbReference type="Gene3D" id="3.30.70.940">
    <property type="entry name" value="NusG, N-terminal domain"/>
    <property type="match status" value="1"/>
</dbReference>
<accession>A0A7W8LMN6</accession>
<keyword evidence="1" id="KW-0804">Transcription</keyword>
<dbReference type="SUPFAM" id="SSF50104">
    <property type="entry name" value="Translation proteins SH3-like domain"/>
    <property type="match status" value="1"/>
</dbReference>
<dbReference type="GO" id="GO:0006354">
    <property type="term" value="P:DNA-templated transcription elongation"/>
    <property type="evidence" value="ECO:0007669"/>
    <property type="project" value="InterPro"/>
</dbReference>
<dbReference type="InterPro" id="IPR008991">
    <property type="entry name" value="Translation_prot_SH3-like_sf"/>
</dbReference>
<comment type="caution">
    <text evidence="3">The sequence shown here is derived from an EMBL/GenBank/DDBJ whole genome shotgun (WGS) entry which is preliminary data.</text>
</comment>
<protein>
    <submittedName>
        <fullName evidence="3">Transcription antitermination factor NusG</fullName>
    </submittedName>
</protein>
<evidence type="ECO:0000259" key="2">
    <source>
        <dbReference type="Pfam" id="PF02357"/>
    </source>
</evidence>
<evidence type="ECO:0000313" key="3">
    <source>
        <dbReference type="EMBL" id="MBB5226595.1"/>
    </source>
</evidence>
<evidence type="ECO:0000313" key="4">
    <source>
        <dbReference type="Proteomes" id="UP000518887"/>
    </source>
</evidence>
<dbReference type="CDD" id="cd06091">
    <property type="entry name" value="KOW_NusG"/>
    <property type="match status" value="1"/>
</dbReference>
<dbReference type="Proteomes" id="UP000518887">
    <property type="component" value="Unassembled WGS sequence"/>
</dbReference>
<dbReference type="AlphaFoldDB" id="A0A7W8LMN6"/>
<keyword evidence="4" id="KW-1185">Reference proteome</keyword>
<dbReference type="InterPro" id="IPR014722">
    <property type="entry name" value="Rib_uL2_dom2"/>
</dbReference>
<organism evidence="3 4">
    <name type="scientific">Treponema ruminis</name>
    <dbReference type="NCBI Taxonomy" id="744515"/>
    <lineage>
        <taxon>Bacteria</taxon>
        <taxon>Pseudomonadati</taxon>
        <taxon>Spirochaetota</taxon>
        <taxon>Spirochaetia</taxon>
        <taxon>Spirochaetales</taxon>
        <taxon>Treponemataceae</taxon>
        <taxon>Treponema</taxon>
    </lineage>
</organism>
<sequence>MSNYYCIWVKTGFENKFIEKIQPLFDSVPDEHNGKLHCIGKQMRLKSGKEYIDPLIPGYVFWETDNLSRIQDIKDEEGFIGFLPNDKDIKPLSARDTELVTSFLRYGSVIPILNVRFDVNDRIVIVDGLFKGMEGFISDVNRSNKRINFEVTLMDGKRILSLSYQELQKKEEK</sequence>
<reference evidence="3 4" key="1">
    <citation type="submission" date="2020-08" db="EMBL/GenBank/DDBJ databases">
        <title>Genomic Encyclopedia of Type Strains, Phase IV (KMG-IV): sequencing the most valuable type-strain genomes for metagenomic binning, comparative biology and taxonomic classification.</title>
        <authorList>
            <person name="Goeker M."/>
        </authorList>
    </citation>
    <scope>NUCLEOTIDE SEQUENCE [LARGE SCALE GENOMIC DNA]</scope>
    <source>
        <strain evidence="3 4">DSM 103462</strain>
    </source>
</reference>
<dbReference type="Gene3D" id="2.30.30.30">
    <property type="match status" value="1"/>
</dbReference>
<feature type="domain" description="NusG-like N-terminal" evidence="2">
    <location>
        <begin position="3"/>
        <end position="97"/>
    </location>
</feature>
<gene>
    <name evidence="3" type="ORF">HNP76_001976</name>
</gene>
<name>A0A7W8LMN6_9SPIR</name>
<dbReference type="InterPro" id="IPR006645">
    <property type="entry name" value="NGN-like_dom"/>
</dbReference>